<keyword evidence="1" id="KW-0732">Signal</keyword>
<dbReference type="EMBL" id="JBDIME010000045">
    <property type="protein sequence ID" value="MEN2793379.1"/>
    <property type="molecule type" value="Genomic_DNA"/>
</dbReference>
<evidence type="ECO:0000313" key="2">
    <source>
        <dbReference type="EMBL" id="MEN2793379.1"/>
    </source>
</evidence>
<evidence type="ECO:0000313" key="3">
    <source>
        <dbReference type="Proteomes" id="UP001419910"/>
    </source>
</evidence>
<gene>
    <name evidence="2" type="ORF">ABC974_27415</name>
</gene>
<dbReference type="Pfam" id="PF13899">
    <property type="entry name" value="Thioredoxin_7"/>
    <property type="match status" value="1"/>
</dbReference>
<proteinExistence type="predicted"/>
<dbReference type="InterPro" id="IPR036249">
    <property type="entry name" value="Thioredoxin-like_sf"/>
</dbReference>
<dbReference type="Gene3D" id="3.40.30.10">
    <property type="entry name" value="Glutaredoxin"/>
    <property type="match status" value="1"/>
</dbReference>
<protein>
    <submittedName>
        <fullName evidence="2">Thioredoxin family protein</fullName>
    </submittedName>
</protein>
<evidence type="ECO:0000256" key="1">
    <source>
        <dbReference type="SAM" id="SignalP"/>
    </source>
</evidence>
<dbReference type="Proteomes" id="UP001419910">
    <property type="component" value="Unassembled WGS sequence"/>
</dbReference>
<organism evidence="2 3">
    <name type="scientific">Sphingomonas oligophenolica</name>
    <dbReference type="NCBI Taxonomy" id="301154"/>
    <lineage>
        <taxon>Bacteria</taxon>
        <taxon>Pseudomonadati</taxon>
        <taxon>Pseudomonadota</taxon>
        <taxon>Alphaproteobacteria</taxon>
        <taxon>Sphingomonadales</taxon>
        <taxon>Sphingomonadaceae</taxon>
        <taxon>Sphingomonas</taxon>
    </lineage>
</organism>
<feature type="chain" id="PRO_5046828127" evidence="1">
    <location>
        <begin position="20"/>
        <end position="168"/>
    </location>
</feature>
<comment type="caution">
    <text evidence="2">The sequence shown here is derived from an EMBL/GenBank/DDBJ whole genome shotgun (WGS) entry which is preliminary data.</text>
</comment>
<dbReference type="SUPFAM" id="SSF52833">
    <property type="entry name" value="Thioredoxin-like"/>
    <property type="match status" value="1"/>
</dbReference>
<accession>A0ABU9YC42</accession>
<sequence>MRTLLIALIGLAFAAPAGAAPAPHLSIASFDQLATPLPLPYDEQANARAVVAVAKARARARHKLLLIDLGGNWCLDCRLLAGAMDLPELRKFLAARYEIVVVDVGRFDKNLDIPAHYGITERLEGVPSVLIVDPRTDRLLNPGHTAALADARSMSPQALADWLAGWTK</sequence>
<keyword evidence="3" id="KW-1185">Reference proteome</keyword>
<dbReference type="RefSeq" id="WP_343889253.1">
    <property type="nucleotide sequence ID" value="NZ_BAAAEH010000018.1"/>
</dbReference>
<feature type="signal peptide" evidence="1">
    <location>
        <begin position="1"/>
        <end position="19"/>
    </location>
</feature>
<reference evidence="2 3" key="1">
    <citation type="submission" date="2024-05" db="EMBL/GenBank/DDBJ databases">
        <authorList>
            <person name="Liu Q."/>
            <person name="Xin Y.-H."/>
        </authorList>
    </citation>
    <scope>NUCLEOTIDE SEQUENCE [LARGE SCALE GENOMIC DNA]</scope>
    <source>
        <strain evidence="2 3">CGMCC 1.10181</strain>
    </source>
</reference>
<dbReference type="CDD" id="cd02947">
    <property type="entry name" value="TRX_family"/>
    <property type="match status" value="1"/>
</dbReference>
<name>A0ABU9YC42_9SPHN</name>